<gene>
    <name evidence="3" type="ORF">FSP39_021949</name>
</gene>
<proteinExistence type="predicted"/>
<dbReference type="PANTHER" id="PTHR45712">
    <property type="entry name" value="AGAP008170-PA"/>
    <property type="match status" value="1"/>
</dbReference>
<name>A0AA88XWT8_PINIB</name>
<reference evidence="3" key="1">
    <citation type="submission" date="2019-08" db="EMBL/GenBank/DDBJ databases">
        <title>The improved chromosome-level genome for the pearl oyster Pinctada fucata martensii using PacBio sequencing and Hi-C.</title>
        <authorList>
            <person name="Zheng Z."/>
        </authorList>
    </citation>
    <scope>NUCLEOTIDE SEQUENCE</scope>
    <source>
        <strain evidence="3">ZZ-2019</strain>
        <tissue evidence="3">Adductor muscle</tissue>
    </source>
</reference>
<dbReference type="InterPro" id="IPR050333">
    <property type="entry name" value="SLRP"/>
</dbReference>
<evidence type="ECO:0000313" key="3">
    <source>
        <dbReference type="EMBL" id="KAK3093931.1"/>
    </source>
</evidence>
<keyword evidence="4" id="KW-1185">Reference proteome</keyword>
<keyword evidence="1" id="KW-0433">Leucine-rich repeat</keyword>
<keyword evidence="2" id="KW-0677">Repeat</keyword>
<dbReference type="GO" id="GO:0005615">
    <property type="term" value="C:extracellular space"/>
    <property type="evidence" value="ECO:0007669"/>
    <property type="project" value="TreeGrafter"/>
</dbReference>
<evidence type="ECO:0000313" key="4">
    <source>
        <dbReference type="Proteomes" id="UP001186944"/>
    </source>
</evidence>
<accession>A0AA88XWT8</accession>
<evidence type="ECO:0000256" key="1">
    <source>
        <dbReference type="ARBA" id="ARBA00022614"/>
    </source>
</evidence>
<dbReference type="EMBL" id="VSWD01000009">
    <property type="protein sequence ID" value="KAK3093931.1"/>
    <property type="molecule type" value="Genomic_DNA"/>
</dbReference>
<dbReference type="AlphaFoldDB" id="A0AA88XWT8"/>
<sequence length="315" mass="35101">MSVPGITNYLTEKSWVMDFSNNSITSLPKGVFSNLTLGGLFLNNNEIEEIGENVLHDSSNTLGSLRLNDNKLREIPYAIGQLSNLYSLSIENNFIGEFDSQILRNISNTLSIISYGSASVTTWPKEMSVLKGASQISIYGLNVSIVPADAFLDQLFILTMTSTLISSFSKTFDNKTRLYQLFLENNTKLSADGITSGGFKNVPELQTISIKNSPLVSLPLIFNDIKEYAVVTFTGCPIQYINNSTFEGNGSKIYYLNLDITMLETVPHAFSRLTSIITLFLTNGKIKEINTDDFRRNGQPFQSSLDWKSHIKCFQ</sequence>
<dbReference type="SUPFAM" id="SSF52058">
    <property type="entry name" value="L domain-like"/>
    <property type="match status" value="1"/>
</dbReference>
<organism evidence="3 4">
    <name type="scientific">Pinctada imbricata</name>
    <name type="common">Atlantic pearl-oyster</name>
    <name type="synonym">Pinctada martensii</name>
    <dbReference type="NCBI Taxonomy" id="66713"/>
    <lineage>
        <taxon>Eukaryota</taxon>
        <taxon>Metazoa</taxon>
        <taxon>Spiralia</taxon>
        <taxon>Lophotrochozoa</taxon>
        <taxon>Mollusca</taxon>
        <taxon>Bivalvia</taxon>
        <taxon>Autobranchia</taxon>
        <taxon>Pteriomorphia</taxon>
        <taxon>Pterioida</taxon>
        <taxon>Pterioidea</taxon>
        <taxon>Pteriidae</taxon>
        <taxon>Pinctada</taxon>
    </lineage>
</organism>
<dbReference type="PANTHER" id="PTHR45712:SF22">
    <property type="entry name" value="INSULIN-LIKE GROWTH FACTOR-BINDING PROTEIN COMPLEX ACID LABILE SUBUNIT"/>
    <property type="match status" value="1"/>
</dbReference>
<protein>
    <submittedName>
        <fullName evidence="3">Uncharacterized protein</fullName>
    </submittedName>
</protein>
<dbReference type="Gene3D" id="3.80.10.10">
    <property type="entry name" value="Ribonuclease Inhibitor"/>
    <property type="match status" value="2"/>
</dbReference>
<dbReference type="Proteomes" id="UP001186944">
    <property type="component" value="Unassembled WGS sequence"/>
</dbReference>
<dbReference type="InterPro" id="IPR032675">
    <property type="entry name" value="LRR_dom_sf"/>
</dbReference>
<evidence type="ECO:0000256" key="2">
    <source>
        <dbReference type="ARBA" id="ARBA00022737"/>
    </source>
</evidence>
<comment type="caution">
    <text evidence="3">The sequence shown here is derived from an EMBL/GenBank/DDBJ whole genome shotgun (WGS) entry which is preliminary data.</text>
</comment>